<dbReference type="InterPro" id="IPR051784">
    <property type="entry name" value="Nod_factor_ABC_transporter"/>
</dbReference>
<keyword evidence="5" id="KW-0046">Antibiotic resistance</keyword>
<comment type="caution">
    <text evidence="8">The sequence shown here is derived from an EMBL/GenBank/DDBJ whole genome shotgun (WGS) entry which is preliminary data.</text>
</comment>
<keyword evidence="4 6" id="KW-0472">Membrane</keyword>
<feature type="transmembrane region" description="Helical" evidence="6">
    <location>
        <begin position="28"/>
        <end position="49"/>
    </location>
</feature>
<dbReference type="InterPro" id="IPR000412">
    <property type="entry name" value="ABC_2_transport"/>
</dbReference>
<feature type="transmembrane region" description="Helical" evidence="6">
    <location>
        <begin position="225"/>
        <end position="247"/>
    </location>
</feature>
<comment type="subcellular location">
    <subcellularLocation>
        <location evidence="1">Membrane</location>
        <topology evidence="1">Multi-pass membrane protein</topology>
    </subcellularLocation>
</comment>
<organism evidence="8 9">
    <name type="scientific">Crossiella equi</name>
    <dbReference type="NCBI Taxonomy" id="130796"/>
    <lineage>
        <taxon>Bacteria</taxon>
        <taxon>Bacillati</taxon>
        <taxon>Actinomycetota</taxon>
        <taxon>Actinomycetes</taxon>
        <taxon>Pseudonocardiales</taxon>
        <taxon>Pseudonocardiaceae</taxon>
        <taxon>Crossiella</taxon>
    </lineage>
</organism>
<evidence type="ECO:0000259" key="7">
    <source>
        <dbReference type="Pfam" id="PF01061"/>
    </source>
</evidence>
<dbReference type="Proteomes" id="UP001519363">
    <property type="component" value="Unassembled WGS sequence"/>
</dbReference>
<keyword evidence="2 6" id="KW-0812">Transmembrane</keyword>
<proteinExistence type="predicted"/>
<evidence type="ECO:0000313" key="9">
    <source>
        <dbReference type="Proteomes" id="UP001519363"/>
    </source>
</evidence>
<feature type="transmembrane region" description="Helical" evidence="6">
    <location>
        <begin position="136"/>
        <end position="162"/>
    </location>
</feature>
<feature type="domain" description="ABC-2 type transporter transmembrane" evidence="7">
    <location>
        <begin position="24"/>
        <end position="215"/>
    </location>
</feature>
<evidence type="ECO:0000256" key="2">
    <source>
        <dbReference type="ARBA" id="ARBA00022692"/>
    </source>
</evidence>
<protein>
    <submittedName>
        <fullName evidence="8">ABC-2 type transport system permease protein</fullName>
    </submittedName>
</protein>
<evidence type="ECO:0000256" key="3">
    <source>
        <dbReference type="ARBA" id="ARBA00022989"/>
    </source>
</evidence>
<evidence type="ECO:0000256" key="4">
    <source>
        <dbReference type="ARBA" id="ARBA00023136"/>
    </source>
</evidence>
<dbReference type="Pfam" id="PF01061">
    <property type="entry name" value="ABC2_membrane"/>
    <property type="match status" value="1"/>
</dbReference>
<keyword evidence="9" id="KW-1185">Reference proteome</keyword>
<dbReference type="PANTHER" id="PTHR43229">
    <property type="entry name" value="NODULATION PROTEIN J"/>
    <property type="match status" value="1"/>
</dbReference>
<gene>
    <name evidence="8" type="ORF">JOF53_000747</name>
</gene>
<dbReference type="RefSeq" id="WP_086784872.1">
    <property type="nucleotide sequence ID" value="NZ_JAGIOO010000001.1"/>
</dbReference>
<dbReference type="PRINTS" id="PR00164">
    <property type="entry name" value="ABC2TRNSPORT"/>
</dbReference>
<evidence type="ECO:0000256" key="1">
    <source>
        <dbReference type="ARBA" id="ARBA00004141"/>
    </source>
</evidence>
<dbReference type="EMBL" id="JAGIOO010000001">
    <property type="protein sequence ID" value="MBP2471875.1"/>
    <property type="molecule type" value="Genomic_DNA"/>
</dbReference>
<keyword evidence="3 6" id="KW-1133">Transmembrane helix</keyword>
<sequence length="260" mass="27376">MNVLRVVGNAARAGWADYTAVYTLRSWLLGWLLRVLCQVAFFTSVGRLVGAGASPAYLLVGNAVLIAAMESCMVVASTTWERRAGTLPLLVASGTHPAAVFCGRSVHWVATGTLTSLTSLAVIGLAVEPSLLGRGFLLAVPLVLLVAASTYCFALVLAALVLRFMELRNVIGNLAYLGLMVLCGVQVPVGYWPPVLQHVAAALPLTHGLSAVRAALGEGQVLRPAALEAVVGLCWLGLAVLAFRWLVDGGRRDGSIEFND</sequence>
<dbReference type="InterPro" id="IPR013525">
    <property type="entry name" value="ABC2_TM"/>
</dbReference>
<evidence type="ECO:0000313" key="8">
    <source>
        <dbReference type="EMBL" id="MBP2471875.1"/>
    </source>
</evidence>
<evidence type="ECO:0000256" key="6">
    <source>
        <dbReference type="SAM" id="Phobius"/>
    </source>
</evidence>
<feature type="transmembrane region" description="Helical" evidence="6">
    <location>
        <begin position="56"/>
        <end position="80"/>
    </location>
</feature>
<name>A0ABS5A5J9_9PSEU</name>
<reference evidence="8 9" key="1">
    <citation type="submission" date="2021-03" db="EMBL/GenBank/DDBJ databases">
        <title>Sequencing the genomes of 1000 actinobacteria strains.</title>
        <authorList>
            <person name="Klenk H.-P."/>
        </authorList>
    </citation>
    <scope>NUCLEOTIDE SEQUENCE [LARGE SCALE GENOMIC DNA]</scope>
    <source>
        <strain evidence="8 9">DSM 44580</strain>
    </source>
</reference>
<feature type="transmembrane region" description="Helical" evidence="6">
    <location>
        <begin position="174"/>
        <end position="192"/>
    </location>
</feature>
<accession>A0ABS5A5J9</accession>
<dbReference type="PANTHER" id="PTHR43229:SF6">
    <property type="entry name" value="ABC-TYPE MULTIDRUG TRANSPORT SYSTEM, PERMEASE COMPONENT"/>
    <property type="match status" value="1"/>
</dbReference>
<evidence type="ECO:0000256" key="5">
    <source>
        <dbReference type="ARBA" id="ARBA00023251"/>
    </source>
</evidence>